<dbReference type="InterPro" id="IPR025564">
    <property type="entry name" value="CAAD_dom"/>
</dbReference>
<protein>
    <submittedName>
        <fullName evidence="4">TSA: Wollemia nobilis Ref_Wollemi_Transcript_10786_978 transcribed RNA sequence</fullName>
    </submittedName>
</protein>
<keyword evidence="2" id="KW-0472">Membrane</keyword>
<reference evidence="4" key="1">
    <citation type="submission" date="2015-02" db="EMBL/GenBank/DDBJ databases">
        <title>A transcriptome of Wollemia nobilis - a relic of Gondwana.</title>
        <authorList>
            <person name="Chia J.Y."/>
            <person name="Leong Y.S."/>
            <person name="Abdul Karim S."/>
            <person name="Wan Azmi N."/>
            <person name="Hercus R."/>
            <person name="Croft L."/>
        </authorList>
    </citation>
    <scope>NUCLEOTIDE SEQUENCE</scope>
    <source>
        <strain evidence="4">MaeBrown</strain>
        <tissue evidence="4">Leaf</tissue>
    </source>
</reference>
<dbReference type="Pfam" id="PF14159">
    <property type="entry name" value="CAAD"/>
    <property type="match status" value="1"/>
</dbReference>
<feature type="domain" description="Cyanobacterial aminoacyl-tRNA synthetase CAAD" evidence="3">
    <location>
        <begin position="79"/>
        <end position="162"/>
    </location>
</feature>
<evidence type="ECO:0000259" key="3">
    <source>
        <dbReference type="Pfam" id="PF14159"/>
    </source>
</evidence>
<evidence type="ECO:0000313" key="4">
    <source>
        <dbReference type="EMBL" id="JAG87922.1"/>
    </source>
</evidence>
<proteinExistence type="predicted"/>
<keyword evidence="2" id="KW-0812">Transmembrane</keyword>
<keyword evidence="2" id="KW-1133">Transmembrane helix</keyword>
<feature type="transmembrane region" description="Helical" evidence="2">
    <location>
        <begin position="93"/>
        <end position="117"/>
    </location>
</feature>
<feature type="transmembrane region" description="Helical" evidence="2">
    <location>
        <begin position="123"/>
        <end position="141"/>
    </location>
</feature>
<dbReference type="PANTHER" id="PTHR33222">
    <property type="match status" value="1"/>
</dbReference>
<dbReference type="InterPro" id="IPR033344">
    <property type="entry name" value="CURT1"/>
</dbReference>
<accession>A0A0C9S6N4</accession>
<dbReference type="PANTHER" id="PTHR33222:SF2">
    <property type="entry name" value="PROTEIN CURVATURE THYLAKOID 1D, CHLOROPLASTIC"/>
    <property type="match status" value="1"/>
</dbReference>
<dbReference type="AlphaFoldDB" id="A0A0C9S6N4"/>
<dbReference type="EMBL" id="GCHU01010729">
    <property type="protein sequence ID" value="JAG87922.1"/>
    <property type="molecule type" value="Transcribed_RNA"/>
</dbReference>
<dbReference type="GO" id="GO:0009535">
    <property type="term" value="C:chloroplast thylakoid membrane"/>
    <property type="evidence" value="ECO:0007669"/>
    <property type="project" value="TreeGrafter"/>
</dbReference>
<sequence length="165" mass="18228">MALCTPAIACYTPLHSPAIPNRPFLAPRGRFYGTPIRPSALKTGKMHNVGGPIRQPIRAATSEETSNDGLKPFDEVIDDLKEKWDSIENKSTIFLYGGGSLAALWVSSTVVSAINSVPLLPKVMELIGLGYASWFTYRYLLFKENRKELVADIEELKKKITGSED</sequence>
<evidence type="ECO:0000256" key="2">
    <source>
        <dbReference type="SAM" id="Phobius"/>
    </source>
</evidence>
<comment type="subcellular location">
    <subcellularLocation>
        <location evidence="1">Membrane</location>
        <topology evidence="1">Multi-pass membrane protein</topology>
    </subcellularLocation>
</comment>
<organism evidence="4">
    <name type="scientific">Wollemia nobilis</name>
    <dbReference type="NCBI Taxonomy" id="56998"/>
    <lineage>
        <taxon>Eukaryota</taxon>
        <taxon>Viridiplantae</taxon>
        <taxon>Streptophyta</taxon>
        <taxon>Embryophyta</taxon>
        <taxon>Tracheophyta</taxon>
        <taxon>Spermatophyta</taxon>
        <taxon>Pinopsida</taxon>
        <taxon>Pinidae</taxon>
        <taxon>Conifers II</taxon>
        <taxon>Araucariales</taxon>
        <taxon>Araucariaceae</taxon>
        <taxon>Wollemia</taxon>
    </lineage>
</organism>
<name>A0A0C9S6N4_9CONI</name>
<evidence type="ECO:0000256" key="1">
    <source>
        <dbReference type="ARBA" id="ARBA00004141"/>
    </source>
</evidence>